<dbReference type="InterPro" id="IPR002020">
    <property type="entry name" value="Citrate_synthase"/>
</dbReference>
<dbReference type="PANTHER" id="PTHR11739">
    <property type="entry name" value="CITRATE SYNTHASE"/>
    <property type="match status" value="1"/>
</dbReference>
<evidence type="ECO:0000313" key="1">
    <source>
        <dbReference type="EMBL" id="CAG7860737.1"/>
    </source>
</evidence>
<protein>
    <recommendedName>
        <fullName evidence="3">Citrate synthase</fullName>
    </recommendedName>
</protein>
<dbReference type="SUPFAM" id="SSF48256">
    <property type="entry name" value="Citrate synthase"/>
    <property type="match status" value="1"/>
</dbReference>
<name>A0A8D9CLJ1_BRACM</name>
<dbReference type="EMBL" id="LS974625">
    <property type="protein sequence ID" value="CAG7860737.1"/>
    <property type="molecule type" value="Genomic_DNA"/>
</dbReference>
<reference evidence="1 2" key="1">
    <citation type="submission" date="2021-07" db="EMBL/GenBank/DDBJ databases">
        <authorList>
            <consortium name="Genoscope - CEA"/>
            <person name="William W."/>
        </authorList>
    </citation>
    <scope>NUCLEOTIDE SEQUENCE [LARGE SCALE GENOMIC DNA]</scope>
</reference>
<accession>A0A8D9CLJ1</accession>
<organism evidence="1 2">
    <name type="scientific">Brassica campestris</name>
    <name type="common">Field mustard</name>
    <dbReference type="NCBI Taxonomy" id="3711"/>
    <lineage>
        <taxon>Eukaryota</taxon>
        <taxon>Viridiplantae</taxon>
        <taxon>Streptophyta</taxon>
        <taxon>Embryophyta</taxon>
        <taxon>Tracheophyta</taxon>
        <taxon>Spermatophyta</taxon>
        <taxon>Magnoliopsida</taxon>
        <taxon>eudicotyledons</taxon>
        <taxon>Gunneridae</taxon>
        <taxon>Pentapetalae</taxon>
        <taxon>rosids</taxon>
        <taxon>malvids</taxon>
        <taxon>Brassicales</taxon>
        <taxon>Brassicaceae</taxon>
        <taxon>Brassiceae</taxon>
        <taxon>Brassica</taxon>
    </lineage>
</organism>
<sequence length="224" mass="25316">MGKLCHVLLPNSSTNSFRLRSIRHRTSIYYRSHLRWNRRWKSRLWICYQDGGLSEEKEEACEQTYGFMALAMYLSAESELLLEILPLNRRCEALFGDANQIDLKSQLQELIPEQQDRLKKLKSEHGKVQLGSITVDMVIGGMRGMTGLLWETSLLDPEEGIRFRGLGTIARGSIVPSKEQVEALSKDLANRAAVPDYVYNAIDSLPSTAHPMTQFASGVMALQV</sequence>
<dbReference type="Gene3D" id="1.10.580.10">
    <property type="entry name" value="Citrate Synthase, domain 1"/>
    <property type="match status" value="2"/>
</dbReference>
<dbReference type="PANTHER" id="PTHR11739:SF33">
    <property type="entry name" value="CITRATE SYNTHASE 4, MITOCHONDRIAL"/>
    <property type="match status" value="1"/>
</dbReference>
<dbReference type="Gramene" id="A09p12040.2_BraZ1">
    <property type="protein sequence ID" value="A09p12040.2_BraZ1.CDS"/>
    <property type="gene ID" value="A09g12040.2_BraZ1"/>
</dbReference>
<dbReference type="Pfam" id="PF00285">
    <property type="entry name" value="Citrate_synt"/>
    <property type="match status" value="1"/>
</dbReference>
<dbReference type="AlphaFoldDB" id="A0A8D9CLJ1"/>
<evidence type="ECO:0008006" key="3">
    <source>
        <dbReference type="Google" id="ProtNLM"/>
    </source>
</evidence>
<dbReference type="InterPro" id="IPR036969">
    <property type="entry name" value="Citrate_synthase_sf"/>
</dbReference>
<dbReference type="GO" id="GO:0046912">
    <property type="term" value="F:acyltransferase activity, acyl groups converted into alkyl on transfer"/>
    <property type="evidence" value="ECO:0007669"/>
    <property type="project" value="InterPro"/>
</dbReference>
<dbReference type="Proteomes" id="UP000694005">
    <property type="component" value="Chromosome A09"/>
</dbReference>
<dbReference type="InterPro" id="IPR016142">
    <property type="entry name" value="Citrate_synth-like_lrg_a-sub"/>
</dbReference>
<gene>
    <name evidence="1" type="ORF">BRAPAZ1V2_A09P12040.2</name>
</gene>
<evidence type="ECO:0000313" key="2">
    <source>
        <dbReference type="Proteomes" id="UP000694005"/>
    </source>
</evidence>
<proteinExistence type="predicted"/>